<keyword evidence="3 7" id="KW-0547">Nucleotide-binding</keyword>
<evidence type="ECO:0000256" key="5">
    <source>
        <dbReference type="ARBA" id="ARBA00022946"/>
    </source>
</evidence>
<dbReference type="Gene3D" id="2.40.50.100">
    <property type="match status" value="1"/>
</dbReference>
<dbReference type="InterPro" id="IPR005481">
    <property type="entry name" value="BC-like_N"/>
</dbReference>
<feature type="domain" description="Biotin carboxylation" evidence="10">
    <location>
        <begin position="1"/>
        <end position="446"/>
    </location>
</feature>
<dbReference type="PANTHER" id="PTHR18866">
    <property type="entry name" value="CARBOXYLASE:PYRUVATE/ACETYL-COA/PROPIONYL-COA CARBOXYLASE"/>
    <property type="match status" value="1"/>
</dbReference>
<dbReference type="Pfam" id="PF00289">
    <property type="entry name" value="Biotin_carb_N"/>
    <property type="match status" value="1"/>
</dbReference>
<dbReference type="PROSITE" id="PS00867">
    <property type="entry name" value="CPSASE_2"/>
    <property type="match status" value="1"/>
</dbReference>
<dbReference type="InterPro" id="IPR011053">
    <property type="entry name" value="Single_hybrid_motif"/>
</dbReference>
<dbReference type="InterPro" id="IPR011054">
    <property type="entry name" value="Rudment_hybrid_motif"/>
</dbReference>
<reference evidence="11" key="1">
    <citation type="submission" date="2022-07" db="EMBL/GenBank/DDBJ databases">
        <authorList>
            <person name="Otstavnykh N."/>
            <person name="Isaeva M."/>
            <person name="Bystritskaya E."/>
        </authorList>
    </citation>
    <scope>NUCLEOTIDE SEQUENCE</scope>
    <source>
        <strain evidence="11">KCTC 52189</strain>
    </source>
</reference>
<keyword evidence="6" id="KW-0092">Biotin</keyword>
<dbReference type="InterPro" id="IPR016185">
    <property type="entry name" value="PreATP-grasp_dom_sf"/>
</dbReference>
<dbReference type="PROSITE" id="PS50968">
    <property type="entry name" value="BIOTINYL_LIPOYL"/>
    <property type="match status" value="1"/>
</dbReference>
<proteinExistence type="predicted"/>
<dbReference type="GO" id="GO:0016874">
    <property type="term" value="F:ligase activity"/>
    <property type="evidence" value="ECO:0007669"/>
    <property type="project" value="UniProtKB-KW"/>
</dbReference>
<dbReference type="EMBL" id="JANHAX010000003">
    <property type="protein sequence ID" value="MDQ2090581.1"/>
    <property type="molecule type" value="Genomic_DNA"/>
</dbReference>
<evidence type="ECO:0000256" key="2">
    <source>
        <dbReference type="ARBA" id="ARBA00022598"/>
    </source>
</evidence>
<keyword evidence="12" id="KW-1185">Reference proteome</keyword>
<protein>
    <submittedName>
        <fullName evidence="11">3-methylcrotonyl-CoA carboxylase</fullName>
    </submittedName>
</protein>
<gene>
    <name evidence="11" type="ORF">NO357_11780</name>
</gene>
<dbReference type="InterPro" id="IPR011761">
    <property type="entry name" value="ATP-grasp"/>
</dbReference>
<dbReference type="FunFam" id="2.40.50.100:FF:000003">
    <property type="entry name" value="Acetyl-CoA carboxylase biotin carboxyl carrier protein"/>
    <property type="match status" value="1"/>
</dbReference>
<evidence type="ECO:0000256" key="7">
    <source>
        <dbReference type="PROSITE-ProRule" id="PRU00409"/>
    </source>
</evidence>
<feature type="domain" description="Lipoyl-binding" evidence="8">
    <location>
        <begin position="577"/>
        <end position="655"/>
    </location>
</feature>
<dbReference type="Proteomes" id="UP001226762">
    <property type="component" value="Unassembled WGS sequence"/>
</dbReference>
<evidence type="ECO:0000313" key="12">
    <source>
        <dbReference type="Proteomes" id="UP001226762"/>
    </source>
</evidence>
<keyword evidence="2" id="KW-0436">Ligase</keyword>
<dbReference type="InterPro" id="IPR005482">
    <property type="entry name" value="Biotin_COase_C"/>
</dbReference>
<dbReference type="InterPro" id="IPR011764">
    <property type="entry name" value="Biotin_carboxylation_dom"/>
</dbReference>
<dbReference type="SUPFAM" id="SSF56059">
    <property type="entry name" value="Glutathione synthetase ATP-binding domain-like"/>
    <property type="match status" value="1"/>
</dbReference>
<dbReference type="FunFam" id="3.30.1490.20:FF:000003">
    <property type="entry name" value="acetyl-CoA carboxylase isoform X1"/>
    <property type="match status" value="1"/>
</dbReference>
<organism evidence="11 12">
    <name type="scientific">Marimonas arenosa</name>
    <dbReference type="NCBI Taxonomy" id="1795305"/>
    <lineage>
        <taxon>Bacteria</taxon>
        <taxon>Pseudomonadati</taxon>
        <taxon>Pseudomonadota</taxon>
        <taxon>Alphaproteobacteria</taxon>
        <taxon>Rhodobacterales</taxon>
        <taxon>Paracoccaceae</taxon>
        <taxon>Marimonas</taxon>
    </lineage>
</organism>
<dbReference type="SUPFAM" id="SSF51230">
    <property type="entry name" value="Single hybrid motif"/>
    <property type="match status" value="1"/>
</dbReference>
<dbReference type="PANTHER" id="PTHR18866:SF33">
    <property type="entry name" value="METHYLCROTONOYL-COA CARBOXYLASE SUBUNIT ALPHA, MITOCHONDRIAL-RELATED"/>
    <property type="match status" value="1"/>
</dbReference>
<dbReference type="PROSITE" id="PS50975">
    <property type="entry name" value="ATP_GRASP"/>
    <property type="match status" value="1"/>
</dbReference>
<dbReference type="Pfam" id="PF00364">
    <property type="entry name" value="Biotin_lipoyl"/>
    <property type="match status" value="1"/>
</dbReference>
<dbReference type="Pfam" id="PF02785">
    <property type="entry name" value="Biotin_carb_C"/>
    <property type="match status" value="1"/>
</dbReference>
<evidence type="ECO:0000313" key="11">
    <source>
        <dbReference type="EMBL" id="MDQ2090581.1"/>
    </source>
</evidence>
<dbReference type="PROSITE" id="PS50979">
    <property type="entry name" value="BC"/>
    <property type="match status" value="1"/>
</dbReference>
<evidence type="ECO:0000256" key="3">
    <source>
        <dbReference type="ARBA" id="ARBA00022741"/>
    </source>
</evidence>
<dbReference type="Pfam" id="PF02786">
    <property type="entry name" value="CPSase_L_D2"/>
    <property type="match status" value="1"/>
</dbReference>
<keyword evidence="4 7" id="KW-0067">ATP-binding</keyword>
<dbReference type="InterPro" id="IPR005479">
    <property type="entry name" value="CPAse_ATP-bd"/>
</dbReference>
<dbReference type="RefSeq" id="WP_306735855.1">
    <property type="nucleotide sequence ID" value="NZ_JANHAX010000003.1"/>
</dbReference>
<name>A0AAE3WCS9_9RHOB</name>
<dbReference type="GO" id="GO:0005524">
    <property type="term" value="F:ATP binding"/>
    <property type="evidence" value="ECO:0007669"/>
    <property type="project" value="UniProtKB-UniRule"/>
</dbReference>
<dbReference type="Gene3D" id="3.30.470.20">
    <property type="entry name" value="ATP-grasp fold, B domain"/>
    <property type="match status" value="1"/>
</dbReference>
<evidence type="ECO:0000256" key="4">
    <source>
        <dbReference type="ARBA" id="ARBA00022840"/>
    </source>
</evidence>
<evidence type="ECO:0000256" key="1">
    <source>
        <dbReference type="ARBA" id="ARBA00001953"/>
    </source>
</evidence>
<feature type="domain" description="ATP-grasp" evidence="9">
    <location>
        <begin position="120"/>
        <end position="317"/>
    </location>
</feature>
<accession>A0AAE3WCS9</accession>
<dbReference type="SUPFAM" id="SSF51246">
    <property type="entry name" value="Rudiment single hybrid motif"/>
    <property type="match status" value="1"/>
</dbReference>
<dbReference type="FunFam" id="3.30.470.20:FF:000028">
    <property type="entry name" value="Methylcrotonoyl-CoA carboxylase subunit alpha, mitochondrial"/>
    <property type="match status" value="1"/>
</dbReference>
<evidence type="ECO:0000256" key="6">
    <source>
        <dbReference type="ARBA" id="ARBA00023267"/>
    </source>
</evidence>
<dbReference type="SUPFAM" id="SSF52440">
    <property type="entry name" value="PreATP-grasp domain"/>
    <property type="match status" value="1"/>
</dbReference>
<dbReference type="GO" id="GO:0046872">
    <property type="term" value="F:metal ion binding"/>
    <property type="evidence" value="ECO:0007669"/>
    <property type="project" value="InterPro"/>
</dbReference>
<comment type="caution">
    <text evidence="11">The sequence shown here is derived from an EMBL/GenBank/DDBJ whole genome shotgun (WGS) entry which is preliminary data.</text>
</comment>
<dbReference type="AlphaFoldDB" id="A0AAE3WCS9"/>
<sequence>MFDTVLVANRGEIACRIIRTLKAKKLRAVAVYSDADADAPHVAAADIAVRIGPGPATESYLDGERLISAAQQAGAGAIHPGYGFLSENASFARDVEVAGLVFIGPTPKAIAAMGDKAAAKRVMEAAGVPCVPGYHGEDQGDDRLIAEAGRVGFPLMVKAAAGGGGKGLRLVHEAADLPAALARARSEALAAFGSDCLILEKALEDPRHIEIQLFADAHGACIHLGERDCSVQRRHQKVIEEAPAPGVSEALRGEMGAAAVTAAQAVGYRGAGTVEFLLDDGGAFYFLEMNTRLQVEHPVTEAVTGLDLVAMQIDVARGQPLKIAQADVALQGHAIEARLYAEDPGNGFLPAIGRIAFWRAAQGDGLRVDSGVASGSTVTPFYDPMLAKLIASGPDRETARQRLLAALDGTACLGVTTNAGFLSDILAAPDFAAGRVTTGFLKTAFPGGVAVSAPASGEIAIAGAMLLWQEMQAACGASLMTDSRLLGFASDGVRPVPLDLAVGGEVLALRGWVRESMRWRMDAVGWQHEVDLEWIEGSKARLRLDGVRKEVWFAVDPAGGLYLQHGARAWRVARVSAGAAGAAAGDGAVLSPMPGQVIALDVSEGDRVERGQRLAVLEAMKMQHQLVADAGGVVETVAVAPGAQVTGGQVIVVIGKESR</sequence>
<evidence type="ECO:0000259" key="9">
    <source>
        <dbReference type="PROSITE" id="PS50975"/>
    </source>
</evidence>
<dbReference type="InterPro" id="IPR000089">
    <property type="entry name" value="Biotin_lipoyl"/>
</dbReference>
<dbReference type="PROSITE" id="PS00188">
    <property type="entry name" value="BIOTIN"/>
    <property type="match status" value="1"/>
</dbReference>
<comment type="cofactor">
    <cofactor evidence="1">
        <name>biotin</name>
        <dbReference type="ChEBI" id="CHEBI:57586"/>
    </cofactor>
</comment>
<evidence type="ECO:0000259" key="8">
    <source>
        <dbReference type="PROSITE" id="PS50968"/>
    </source>
</evidence>
<evidence type="ECO:0000259" key="10">
    <source>
        <dbReference type="PROSITE" id="PS50979"/>
    </source>
</evidence>
<dbReference type="FunFam" id="3.40.50.20:FF:000010">
    <property type="entry name" value="Propionyl-CoA carboxylase subunit alpha"/>
    <property type="match status" value="1"/>
</dbReference>
<dbReference type="InterPro" id="IPR050856">
    <property type="entry name" value="Biotin_carboxylase_complex"/>
</dbReference>
<keyword evidence="5" id="KW-0809">Transit peptide</keyword>
<reference evidence="11" key="2">
    <citation type="submission" date="2023-02" db="EMBL/GenBank/DDBJ databases">
        <title>'Rhodoalgimonas zhirmunskyi' gen. nov., isolated from a red alga.</title>
        <authorList>
            <person name="Nedashkovskaya O.I."/>
            <person name="Otstavnykh N.Y."/>
            <person name="Bystritskaya E.P."/>
            <person name="Balabanova L.A."/>
            <person name="Isaeva M.P."/>
        </authorList>
    </citation>
    <scope>NUCLEOTIDE SEQUENCE</scope>
    <source>
        <strain evidence="11">KCTC 52189</strain>
    </source>
</reference>
<dbReference type="CDD" id="cd06850">
    <property type="entry name" value="biotinyl_domain"/>
    <property type="match status" value="1"/>
</dbReference>
<dbReference type="InterPro" id="IPR001882">
    <property type="entry name" value="Biotin_BS"/>
</dbReference>
<dbReference type="SMART" id="SM00878">
    <property type="entry name" value="Biotin_carb_C"/>
    <property type="match status" value="1"/>
</dbReference>
<dbReference type="PROSITE" id="PS00866">
    <property type="entry name" value="CPSASE_1"/>
    <property type="match status" value="1"/>
</dbReference>